<accession>A0A4S2HCL0</accession>
<dbReference type="Pfam" id="PF04380">
    <property type="entry name" value="BMFP"/>
    <property type="match status" value="1"/>
</dbReference>
<dbReference type="EMBL" id="SRXV01000001">
    <property type="protein sequence ID" value="TGY93787.1"/>
    <property type="molecule type" value="Genomic_DNA"/>
</dbReference>
<keyword evidence="3" id="KW-1185">Reference proteome</keyword>
<dbReference type="InterPro" id="IPR007475">
    <property type="entry name" value="UbiK"/>
</dbReference>
<dbReference type="RefSeq" id="WP_135942981.1">
    <property type="nucleotide sequence ID" value="NZ_BMEI01000001.1"/>
</dbReference>
<evidence type="ECO:0000313" key="2">
    <source>
        <dbReference type="EMBL" id="TGY93787.1"/>
    </source>
</evidence>
<comment type="caution">
    <text evidence="2">The sequence shown here is derived from an EMBL/GenBank/DDBJ whole genome shotgun (WGS) entry which is preliminary data.</text>
</comment>
<sequence>MQSRNPIFADIADLMTDAFGAAQAAGEEARTMFRARAERMASDLDLVSREEFDAVKARLDALGAETESLRARIAELEGQKAAPSRKPSSASKRPAAKKS</sequence>
<organism evidence="2 3">
    <name type="scientific">Marinicauda pacifica</name>
    <dbReference type="NCBI Taxonomy" id="1133559"/>
    <lineage>
        <taxon>Bacteria</taxon>
        <taxon>Pseudomonadati</taxon>
        <taxon>Pseudomonadota</taxon>
        <taxon>Alphaproteobacteria</taxon>
        <taxon>Maricaulales</taxon>
        <taxon>Maricaulaceae</taxon>
        <taxon>Marinicauda</taxon>
    </lineage>
</organism>
<evidence type="ECO:0000256" key="1">
    <source>
        <dbReference type="SAM" id="MobiDB-lite"/>
    </source>
</evidence>
<name>A0A4S2HCL0_9PROT</name>
<evidence type="ECO:0000313" key="3">
    <source>
        <dbReference type="Proteomes" id="UP000305451"/>
    </source>
</evidence>
<reference evidence="2 3" key="1">
    <citation type="journal article" date="2013" name="Int. J. Syst. Evol. Microbiol.">
        <title>Marinicauda pacifica gen. nov., sp. nov., a prosthecate alphaproteobacterium of the family Hyphomonadaceae isolated from deep seawater.</title>
        <authorList>
            <person name="Zhang X.Y."/>
            <person name="Li G.W."/>
            <person name="Wang C.S."/>
            <person name="Zhang Y.J."/>
            <person name="Xu X.W."/>
            <person name="Li H."/>
            <person name="Liu A."/>
            <person name="Liu C."/>
            <person name="Xie B.B."/>
            <person name="Qin Q.L."/>
            <person name="Xu Z."/>
            <person name="Chen X.L."/>
            <person name="Zhou B.C."/>
            <person name="Zhang Y.Z."/>
        </authorList>
    </citation>
    <scope>NUCLEOTIDE SEQUENCE [LARGE SCALE GENOMIC DNA]</scope>
    <source>
        <strain evidence="2 3">P-1 km-3</strain>
    </source>
</reference>
<dbReference type="AlphaFoldDB" id="A0A4S2HCL0"/>
<gene>
    <name evidence="2" type="ORF">E5162_00385</name>
</gene>
<proteinExistence type="predicted"/>
<feature type="region of interest" description="Disordered" evidence="1">
    <location>
        <begin position="75"/>
        <end position="99"/>
    </location>
</feature>
<feature type="compositionally biased region" description="Low complexity" evidence="1">
    <location>
        <begin position="80"/>
        <end position="93"/>
    </location>
</feature>
<dbReference type="Proteomes" id="UP000305451">
    <property type="component" value="Unassembled WGS sequence"/>
</dbReference>
<dbReference type="OrthoDB" id="7392124at2"/>
<protein>
    <submittedName>
        <fullName evidence="2">Accessory factor UbiK family protein</fullName>
    </submittedName>
</protein>